<proteinExistence type="predicted"/>
<dbReference type="Proteomes" id="UP000696280">
    <property type="component" value="Unassembled WGS sequence"/>
</dbReference>
<evidence type="ECO:0000313" key="1">
    <source>
        <dbReference type="EMBL" id="CAG8960808.1"/>
    </source>
</evidence>
<dbReference type="AlphaFoldDB" id="A0A9N9LA91"/>
<accession>A0A9N9LA91</accession>
<dbReference type="PANTHER" id="PTHR42060:SF1">
    <property type="entry name" value="NHL REPEAT-CONTAINING PROTEIN"/>
    <property type="match status" value="1"/>
</dbReference>
<reference evidence="1" key="1">
    <citation type="submission" date="2021-07" db="EMBL/GenBank/DDBJ databases">
        <authorList>
            <person name="Durling M."/>
        </authorList>
    </citation>
    <scope>NUCLEOTIDE SEQUENCE</scope>
</reference>
<dbReference type="OrthoDB" id="9977941at2759"/>
<dbReference type="InterPro" id="IPR052998">
    <property type="entry name" value="Hetero-Diels-Alderase-like"/>
</dbReference>
<dbReference type="Gene3D" id="2.120.10.30">
    <property type="entry name" value="TolB, C-terminal domain"/>
    <property type="match status" value="1"/>
</dbReference>
<gene>
    <name evidence="1" type="ORF">HYFRA_00002345</name>
</gene>
<sequence>MTTSTPQLTGTPIPNAPPTRCVYQFPLKTAIDSIHERPNGHLLLSTLNSGDFLTLDLYAVSPTPKTTLALFIVQIVVGAANRDHGVVLDRIPVNATLNGMASLPTKPKEGILVGDSTRGIAGVVRVNTRTREVDIAINDPALGTDQNGPPIEINGSKIQGGYPILH</sequence>
<dbReference type="EMBL" id="CAJVRL010000103">
    <property type="protein sequence ID" value="CAG8960808.1"/>
    <property type="molecule type" value="Genomic_DNA"/>
</dbReference>
<name>A0A9N9LA91_9HELO</name>
<dbReference type="InterPro" id="IPR011042">
    <property type="entry name" value="6-blade_b-propeller_TolB-like"/>
</dbReference>
<evidence type="ECO:0000313" key="2">
    <source>
        <dbReference type="Proteomes" id="UP000696280"/>
    </source>
</evidence>
<keyword evidence="2" id="KW-1185">Reference proteome</keyword>
<organism evidence="1 2">
    <name type="scientific">Hymenoscyphus fraxineus</name>
    <dbReference type="NCBI Taxonomy" id="746836"/>
    <lineage>
        <taxon>Eukaryota</taxon>
        <taxon>Fungi</taxon>
        <taxon>Dikarya</taxon>
        <taxon>Ascomycota</taxon>
        <taxon>Pezizomycotina</taxon>
        <taxon>Leotiomycetes</taxon>
        <taxon>Helotiales</taxon>
        <taxon>Helotiaceae</taxon>
        <taxon>Hymenoscyphus</taxon>
    </lineage>
</organism>
<comment type="caution">
    <text evidence="1">The sequence shown here is derived from an EMBL/GenBank/DDBJ whole genome shotgun (WGS) entry which is preliminary data.</text>
</comment>
<protein>
    <submittedName>
        <fullName evidence="1">Uncharacterized protein</fullName>
    </submittedName>
</protein>
<dbReference type="PANTHER" id="PTHR42060">
    <property type="entry name" value="NHL REPEAT-CONTAINING PROTEIN-RELATED"/>
    <property type="match status" value="1"/>
</dbReference>